<evidence type="ECO:0000256" key="2">
    <source>
        <dbReference type="ARBA" id="ARBA00022908"/>
    </source>
</evidence>
<keyword evidence="3 5" id="KW-0238">DNA-binding</keyword>
<dbReference type="InterPro" id="IPR044068">
    <property type="entry name" value="CB"/>
</dbReference>
<keyword evidence="4" id="KW-0233">DNA recombination</keyword>
<dbReference type="InterPro" id="IPR050090">
    <property type="entry name" value="Tyrosine_recombinase_XerCD"/>
</dbReference>
<organism evidence="8 9">
    <name type="scientific">Tautonia plasticadhaerens</name>
    <dbReference type="NCBI Taxonomy" id="2527974"/>
    <lineage>
        <taxon>Bacteria</taxon>
        <taxon>Pseudomonadati</taxon>
        <taxon>Planctomycetota</taxon>
        <taxon>Planctomycetia</taxon>
        <taxon>Isosphaerales</taxon>
        <taxon>Isosphaeraceae</taxon>
        <taxon>Tautonia</taxon>
    </lineage>
</organism>
<dbReference type="PANTHER" id="PTHR30349:SF64">
    <property type="entry name" value="PROPHAGE INTEGRASE INTD-RELATED"/>
    <property type="match status" value="1"/>
</dbReference>
<dbReference type="KEGG" id="tpla:ElP_18810"/>
<dbReference type="InterPro" id="IPR011010">
    <property type="entry name" value="DNA_brk_join_enz"/>
</dbReference>
<evidence type="ECO:0000259" key="7">
    <source>
        <dbReference type="PROSITE" id="PS51900"/>
    </source>
</evidence>
<dbReference type="GO" id="GO:0015074">
    <property type="term" value="P:DNA integration"/>
    <property type="evidence" value="ECO:0007669"/>
    <property type="project" value="UniProtKB-KW"/>
</dbReference>
<sequence length="349" mass="37960">MAPTTTDMAALPPIEQILARLVGMYGGTDPSPPIAPMQVGPSWDDFQAELLSLYDASRARSTWVKMRQALREFGQEPSVSTVRDLTPASIAGYRQRCGAEGRSPATTAGLLSYLRSASAYAVARGYLARSPFAAWRDWGTTSEPIGDDEEEGGRVRHHPLGSIARVLDHLSGHADTWKGGRLYALVGTVAYTGLRRTEALTLKRRDVDLGGRVVHVRRRRRLKRPSAAAPVPMPEALASILADWVDRAGSDWLFPRVDRLGPWLNGSTASRPIGALKAAGEEAGVPGLTFASLRHSWATHAESAWGLSELVVQRVLRHTRPATQRHYRHADLSNLAAAVRSIDFTPPAA</sequence>
<evidence type="ECO:0000313" key="8">
    <source>
        <dbReference type="EMBL" id="QDV34000.1"/>
    </source>
</evidence>
<dbReference type="Proteomes" id="UP000317835">
    <property type="component" value="Chromosome"/>
</dbReference>
<dbReference type="SUPFAM" id="SSF56349">
    <property type="entry name" value="DNA breaking-rejoining enzymes"/>
    <property type="match status" value="1"/>
</dbReference>
<dbReference type="InterPro" id="IPR002104">
    <property type="entry name" value="Integrase_catalytic"/>
</dbReference>
<dbReference type="AlphaFoldDB" id="A0A518GZJ1"/>
<evidence type="ECO:0000256" key="4">
    <source>
        <dbReference type="ARBA" id="ARBA00023172"/>
    </source>
</evidence>
<feature type="domain" description="Core-binding (CB)" evidence="7">
    <location>
        <begin position="37"/>
        <end position="122"/>
    </location>
</feature>
<proteinExistence type="inferred from homology"/>
<protein>
    <submittedName>
        <fullName evidence="8">Site-specific tyrosine recombinase XerC</fullName>
    </submittedName>
</protein>
<dbReference type="EMBL" id="CP036426">
    <property type="protein sequence ID" value="QDV34000.1"/>
    <property type="molecule type" value="Genomic_DNA"/>
</dbReference>
<dbReference type="GO" id="GO:0003677">
    <property type="term" value="F:DNA binding"/>
    <property type="evidence" value="ECO:0007669"/>
    <property type="project" value="UniProtKB-UniRule"/>
</dbReference>
<evidence type="ECO:0000256" key="1">
    <source>
        <dbReference type="ARBA" id="ARBA00008857"/>
    </source>
</evidence>
<dbReference type="GO" id="GO:0006310">
    <property type="term" value="P:DNA recombination"/>
    <property type="evidence" value="ECO:0007669"/>
    <property type="project" value="UniProtKB-KW"/>
</dbReference>
<dbReference type="RefSeq" id="WP_197446833.1">
    <property type="nucleotide sequence ID" value="NZ_CP036426.1"/>
</dbReference>
<dbReference type="Gene3D" id="1.10.150.130">
    <property type="match status" value="1"/>
</dbReference>
<keyword evidence="9" id="KW-1185">Reference proteome</keyword>
<evidence type="ECO:0000313" key="9">
    <source>
        <dbReference type="Proteomes" id="UP000317835"/>
    </source>
</evidence>
<comment type="similarity">
    <text evidence="1">Belongs to the 'phage' integrase family.</text>
</comment>
<keyword evidence="2" id="KW-0229">DNA integration</keyword>
<accession>A0A518GZJ1</accession>
<name>A0A518GZJ1_9BACT</name>
<dbReference type="PROSITE" id="PS51900">
    <property type="entry name" value="CB"/>
    <property type="match status" value="1"/>
</dbReference>
<dbReference type="Gene3D" id="1.10.443.10">
    <property type="entry name" value="Intergrase catalytic core"/>
    <property type="match status" value="1"/>
</dbReference>
<evidence type="ECO:0000256" key="3">
    <source>
        <dbReference type="ARBA" id="ARBA00023125"/>
    </source>
</evidence>
<gene>
    <name evidence="8" type="ORF">ElP_18810</name>
</gene>
<dbReference type="CDD" id="cd00397">
    <property type="entry name" value="DNA_BRE_C"/>
    <property type="match status" value="1"/>
</dbReference>
<dbReference type="PANTHER" id="PTHR30349">
    <property type="entry name" value="PHAGE INTEGRASE-RELATED"/>
    <property type="match status" value="1"/>
</dbReference>
<dbReference type="Pfam" id="PF00589">
    <property type="entry name" value="Phage_integrase"/>
    <property type="match status" value="1"/>
</dbReference>
<dbReference type="InterPro" id="IPR013762">
    <property type="entry name" value="Integrase-like_cat_sf"/>
</dbReference>
<evidence type="ECO:0000256" key="5">
    <source>
        <dbReference type="PROSITE-ProRule" id="PRU01248"/>
    </source>
</evidence>
<evidence type="ECO:0000259" key="6">
    <source>
        <dbReference type="PROSITE" id="PS51898"/>
    </source>
</evidence>
<dbReference type="PROSITE" id="PS51898">
    <property type="entry name" value="TYR_RECOMBINASE"/>
    <property type="match status" value="1"/>
</dbReference>
<reference evidence="8 9" key="1">
    <citation type="submission" date="2019-02" db="EMBL/GenBank/DDBJ databases">
        <title>Deep-cultivation of Planctomycetes and their phenomic and genomic characterization uncovers novel biology.</title>
        <authorList>
            <person name="Wiegand S."/>
            <person name="Jogler M."/>
            <person name="Boedeker C."/>
            <person name="Pinto D."/>
            <person name="Vollmers J."/>
            <person name="Rivas-Marin E."/>
            <person name="Kohn T."/>
            <person name="Peeters S.H."/>
            <person name="Heuer A."/>
            <person name="Rast P."/>
            <person name="Oberbeckmann S."/>
            <person name="Bunk B."/>
            <person name="Jeske O."/>
            <person name="Meyerdierks A."/>
            <person name="Storesund J.E."/>
            <person name="Kallscheuer N."/>
            <person name="Luecker S."/>
            <person name="Lage O.M."/>
            <person name="Pohl T."/>
            <person name="Merkel B.J."/>
            <person name="Hornburger P."/>
            <person name="Mueller R.-W."/>
            <person name="Bruemmer F."/>
            <person name="Labrenz M."/>
            <person name="Spormann A.M."/>
            <person name="Op den Camp H."/>
            <person name="Overmann J."/>
            <person name="Amann R."/>
            <person name="Jetten M.S.M."/>
            <person name="Mascher T."/>
            <person name="Medema M.H."/>
            <person name="Devos D.P."/>
            <person name="Kaster A.-K."/>
            <person name="Ovreas L."/>
            <person name="Rohde M."/>
            <person name="Galperin M.Y."/>
            <person name="Jogler C."/>
        </authorList>
    </citation>
    <scope>NUCLEOTIDE SEQUENCE [LARGE SCALE GENOMIC DNA]</scope>
    <source>
        <strain evidence="8 9">ElP</strain>
    </source>
</reference>
<dbReference type="InterPro" id="IPR010998">
    <property type="entry name" value="Integrase_recombinase_N"/>
</dbReference>
<feature type="domain" description="Tyr recombinase" evidence="6">
    <location>
        <begin position="153"/>
        <end position="340"/>
    </location>
</feature>